<dbReference type="InterPro" id="IPR050166">
    <property type="entry name" value="ABC_transporter_ATP-bind"/>
</dbReference>
<dbReference type="PANTHER" id="PTHR42788:SF21">
    <property type="entry name" value="ABC TRANSPORTER ATP-BINDING PROTEIN"/>
    <property type="match status" value="1"/>
</dbReference>
<dbReference type="STRING" id="411490.ANACAC_00843"/>
<gene>
    <name evidence="5" type="ORF">ANACAC_00843</name>
</gene>
<dbReference type="Pfam" id="PF00005">
    <property type="entry name" value="ABC_tran"/>
    <property type="match status" value="1"/>
</dbReference>
<dbReference type="SUPFAM" id="SSF52540">
    <property type="entry name" value="P-loop containing nucleoside triphosphate hydrolases"/>
    <property type="match status" value="1"/>
</dbReference>
<dbReference type="AlphaFoldDB" id="B0MBB6"/>
<sequence>MSRNNITFFLSSIIYTIIPKKGDMRMTTALSLEQVSYSYHTMKQETTALSSITFDVLSGEFVAVVGPSGCGKSTMLHLIAKLLPLSGGTIKINGVPIEESTDHIGYMLQKDQLLPWRTIYENVTLGLKIQNIKDPEAFDKVDRLLELYGLKDFKNSYPSQLSGGMRQRAALIRTLALSPDILLLDEPFSALDYQTRLRVSDDIGTIIKEKKKTALLVTHDLSEAISMADRVIVLSKRPGTVKTIVPIHLTCEKKTPQAARNAVEFKDYFNQLWREIND</sequence>
<dbReference type="HOGENOM" id="CLU_000604_1_22_9"/>
<keyword evidence="1" id="KW-0813">Transport</keyword>
<dbReference type="PROSITE" id="PS00211">
    <property type="entry name" value="ABC_TRANSPORTER_1"/>
    <property type="match status" value="1"/>
</dbReference>
<evidence type="ECO:0000256" key="3">
    <source>
        <dbReference type="ARBA" id="ARBA00022840"/>
    </source>
</evidence>
<evidence type="ECO:0000313" key="5">
    <source>
        <dbReference type="EMBL" id="EDR98791.1"/>
    </source>
</evidence>
<dbReference type="PANTHER" id="PTHR42788">
    <property type="entry name" value="TAURINE IMPORT ATP-BINDING PROTEIN-RELATED"/>
    <property type="match status" value="1"/>
</dbReference>
<dbReference type="eggNOG" id="COG1116">
    <property type="taxonomic scope" value="Bacteria"/>
</dbReference>
<evidence type="ECO:0000313" key="6">
    <source>
        <dbReference type="Proteomes" id="UP000004935"/>
    </source>
</evidence>
<evidence type="ECO:0000259" key="4">
    <source>
        <dbReference type="PROSITE" id="PS50893"/>
    </source>
</evidence>
<feature type="domain" description="ABC transporter" evidence="4">
    <location>
        <begin position="30"/>
        <end position="261"/>
    </location>
</feature>
<comment type="caution">
    <text evidence="5">The sequence shown here is derived from an EMBL/GenBank/DDBJ whole genome shotgun (WGS) entry which is preliminary data.</text>
</comment>
<dbReference type="InterPro" id="IPR017871">
    <property type="entry name" value="ABC_transporter-like_CS"/>
</dbReference>
<dbReference type="InterPro" id="IPR027417">
    <property type="entry name" value="P-loop_NTPase"/>
</dbReference>
<dbReference type="Gene3D" id="3.40.50.300">
    <property type="entry name" value="P-loop containing nucleotide triphosphate hydrolases"/>
    <property type="match status" value="1"/>
</dbReference>
<organism evidence="5 6">
    <name type="scientific">Anaerostipes caccae (strain DSM 14662 / CCUG 47493 / JCM 13470 / NCIMB 13811 / L1-92)</name>
    <dbReference type="NCBI Taxonomy" id="411490"/>
    <lineage>
        <taxon>Bacteria</taxon>
        <taxon>Bacillati</taxon>
        <taxon>Bacillota</taxon>
        <taxon>Clostridia</taxon>
        <taxon>Lachnospirales</taxon>
        <taxon>Lachnospiraceae</taxon>
        <taxon>Anaerostipes</taxon>
    </lineage>
</organism>
<dbReference type="SMART" id="SM00382">
    <property type="entry name" value="AAA"/>
    <property type="match status" value="1"/>
</dbReference>
<evidence type="ECO:0000256" key="2">
    <source>
        <dbReference type="ARBA" id="ARBA00022741"/>
    </source>
</evidence>
<dbReference type="PROSITE" id="PS50893">
    <property type="entry name" value="ABC_TRANSPORTER_2"/>
    <property type="match status" value="1"/>
</dbReference>
<keyword evidence="3 5" id="KW-0067">ATP-binding</keyword>
<accession>B0MBB6</accession>
<dbReference type="GO" id="GO:0016887">
    <property type="term" value="F:ATP hydrolysis activity"/>
    <property type="evidence" value="ECO:0007669"/>
    <property type="project" value="InterPro"/>
</dbReference>
<dbReference type="CDD" id="cd03293">
    <property type="entry name" value="ABC_NrtD_SsuB_transporters"/>
    <property type="match status" value="1"/>
</dbReference>
<evidence type="ECO:0000256" key="1">
    <source>
        <dbReference type="ARBA" id="ARBA00022448"/>
    </source>
</evidence>
<reference evidence="5" key="1">
    <citation type="submission" date="2007-11" db="EMBL/GenBank/DDBJ databases">
        <authorList>
            <person name="Fulton L."/>
            <person name="Clifton S."/>
            <person name="Fulton B."/>
            <person name="Xu J."/>
            <person name="Minx P."/>
            <person name="Pepin K.H."/>
            <person name="Johnson M."/>
            <person name="Thiruvilangam P."/>
            <person name="Bhonagiri V."/>
            <person name="Nash W.E."/>
            <person name="Mardis E.R."/>
            <person name="Wilson R.K."/>
        </authorList>
    </citation>
    <scope>NUCLEOTIDE SEQUENCE [LARGE SCALE GENOMIC DNA]</scope>
    <source>
        <strain evidence="5">DSM 14662</strain>
    </source>
</reference>
<dbReference type="GO" id="GO:0005524">
    <property type="term" value="F:ATP binding"/>
    <property type="evidence" value="ECO:0007669"/>
    <property type="project" value="UniProtKB-KW"/>
</dbReference>
<dbReference type="EMBL" id="ABAX03000005">
    <property type="protein sequence ID" value="EDR98791.1"/>
    <property type="molecule type" value="Genomic_DNA"/>
</dbReference>
<keyword evidence="6" id="KW-1185">Reference proteome</keyword>
<dbReference type="Proteomes" id="UP000004935">
    <property type="component" value="Unassembled WGS sequence"/>
</dbReference>
<name>B0MBB6_ANACD</name>
<dbReference type="InterPro" id="IPR003593">
    <property type="entry name" value="AAA+_ATPase"/>
</dbReference>
<protein>
    <submittedName>
        <fullName evidence="5">ABC transporter, ATP-binding protein</fullName>
    </submittedName>
</protein>
<keyword evidence="2" id="KW-0547">Nucleotide-binding</keyword>
<reference evidence="5" key="2">
    <citation type="submission" date="2013-11" db="EMBL/GenBank/DDBJ databases">
        <title>Draft genome sequence of Anaerostipes caccae (DSM 14662).</title>
        <authorList>
            <person name="Sudarsanam P."/>
            <person name="Ley R."/>
            <person name="Guruge J."/>
            <person name="Turnbaugh P.J."/>
            <person name="Mahowald M."/>
            <person name="Liep D."/>
            <person name="Gordon J."/>
        </authorList>
    </citation>
    <scope>NUCLEOTIDE SEQUENCE</scope>
    <source>
        <strain evidence="5">DSM 14662</strain>
    </source>
</reference>
<proteinExistence type="predicted"/>
<dbReference type="InterPro" id="IPR003439">
    <property type="entry name" value="ABC_transporter-like_ATP-bd"/>
</dbReference>